<evidence type="ECO:0000256" key="8">
    <source>
        <dbReference type="ARBA" id="ARBA00023069"/>
    </source>
</evidence>
<dbReference type="SMART" id="SM00320">
    <property type="entry name" value="WD40"/>
    <property type="match status" value="2"/>
</dbReference>
<evidence type="ECO:0000313" key="13">
    <source>
        <dbReference type="RefSeq" id="XP_013793316.2"/>
    </source>
</evidence>
<keyword evidence="11" id="KW-0966">Cell projection</keyword>
<dbReference type="InterPro" id="IPR001680">
    <property type="entry name" value="WD40_rpt"/>
</dbReference>
<gene>
    <name evidence="13" type="primary">LOC106477274</name>
</gene>
<evidence type="ECO:0000256" key="11">
    <source>
        <dbReference type="ARBA" id="ARBA00023273"/>
    </source>
</evidence>
<keyword evidence="6" id="KW-0677">Repeat</keyword>
<proteinExistence type="inferred from homology"/>
<keyword evidence="4" id="KW-0853">WD repeat</keyword>
<evidence type="ECO:0000256" key="6">
    <source>
        <dbReference type="ARBA" id="ARBA00022737"/>
    </source>
</evidence>
<evidence type="ECO:0000256" key="5">
    <source>
        <dbReference type="ARBA" id="ARBA00022701"/>
    </source>
</evidence>
<organism evidence="12 13">
    <name type="scientific">Limulus polyphemus</name>
    <name type="common">Atlantic horseshoe crab</name>
    <dbReference type="NCBI Taxonomy" id="6850"/>
    <lineage>
        <taxon>Eukaryota</taxon>
        <taxon>Metazoa</taxon>
        <taxon>Ecdysozoa</taxon>
        <taxon>Arthropoda</taxon>
        <taxon>Chelicerata</taxon>
        <taxon>Merostomata</taxon>
        <taxon>Xiphosura</taxon>
        <taxon>Limulidae</taxon>
        <taxon>Limulus</taxon>
    </lineage>
</organism>
<keyword evidence="3" id="KW-0963">Cytoplasm</keyword>
<evidence type="ECO:0000256" key="7">
    <source>
        <dbReference type="ARBA" id="ARBA00023017"/>
    </source>
</evidence>
<keyword evidence="12" id="KW-1185">Reference proteome</keyword>
<dbReference type="InterPro" id="IPR015943">
    <property type="entry name" value="WD40/YVTN_repeat-like_dom_sf"/>
</dbReference>
<dbReference type="RefSeq" id="XP_013793316.2">
    <property type="nucleotide sequence ID" value="XM_013937862.2"/>
</dbReference>
<keyword evidence="7" id="KW-0243">Dynein</keyword>
<dbReference type="Proteomes" id="UP000694941">
    <property type="component" value="Unplaced"/>
</dbReference>
<dbReference type="PANTHER" id="PTHR12442:SF7">
    <property type="entry name" value="DYNEIN AXONEMAL INTERMEDIATE CHAIN 2"/>
    <property type="match status" value="1"/>
</dbReference>
<keyword evidence="5" id="KW-0493">Microtubule</keyword>
<reference evidence="13" key="1">
    <citation type="submission" date="2025-08" db="UniProtKB">
        <authorList>
            <consortium name="RefSeq"/>
        </authorList>
    </citation>
    <scope>IDENTIFICATION</scope>
    <source>
        <tissue evidence="13">Muscle</tissue>
    </source>
</reference>
<dbReference type="InterPro" id="IPR050687">
    <property type="entry name" value="Dynein_IC"/>
</dbReference>
<name>A0ABM1C322_LIMPO</name>
<keyword evidence="10" id="KW-0206">Cytoskeleton</keyword>
<evidence type="ECO:0000256" key="10">
    <source>
        <dbReference type="ARBA" id="ARBA00023212"/>
    </source>
</evidence>
<feature type="non-terminal residue" evidence="13">
    <location>
        <position position="1"/>
    </location>
</feature>
<evidence type="ECO:0000313" key="12">
    <source>
        <dbReference type="Proteomes" id="UP000694941"/>
    </source>
</evidence>
<dbReference type="InterPro" id="IPR036322">
    <property type="entry name" value="WD40_repeat_dom_sf"/>
</dbReference>
<accession>A0ABM1C322</accession>
<dbReference type="PANTHER" id="PTHR12442">
    <property type="entry name" value="DYNEIN INTERMEDIATE CHAIN"/>
    <property type="match status" value="1"/>
</dbReference>
<comment type="similarity">
    <text evidence="2">Belongs to the dynein intermediate chain family.</text>
</comment>
<dbReference type="Pfam" id="PF00400">
    <property type="entry name" value="WD40"/>
    <property type="match status" value="1"/>
</dbReference>
<evidence type="ECO:0000256" key="2">
    <source>
        <dbReference type="ARBA" id="ARBA00011059"/>
    </source>
</evidence>
<evidence type="ECO:0000256" key="1">
    <source>
        <dbReference type="ARBA" id="ARBA00004430"/>
    </source>
</evidence>
<evidence type="ECO:0000256" key="9">
    <source>
        <dbReference type="ARBA" id="ARBA00023175"/>
    </source>
</evidence>
<dbReference type="GeneID" id="106477274"/>
<comment type="subcellular location">
    <subcellularLocation>
        <location evidence="1">Cytoplasm</location>
        <location evidence="1">Cytoskeleton</location>
        <location evidence="1">Cilium axoneme</location>
    </subcellularLocation>
</comment>
<evidence type="ECO:0000256" key="4">
    <source>
        <dbReference type="ARBA" id="ARBA00022574"/>
    </source>
</evidence>
<keyword evidence="9" id="KW-0505">Motor protein</keyword>
<keyword evidence="8" id="KW-0969">Cilium</keyword>
<evidence type="ECO:0000256" key="3">
    <source>
        <dbReference type="ARBA" id="ARBA00022490"/>
    </source>
</evidence>
<protein>
    <submittedName>
        <fullName evidence="13">Dynein intermediate chain 2, axonemal-like</fullName>
    </submittedName>
</protein>
<dbReference type="SUPFAM" id="SSF50978">
    <property type="entry name" value="WD40 repeat-like"/>
    <property type="match status" value="1"/>
</dbReference>
<dbReference type="Gene3D" id="2.130.10.10">
    <property type="entry name" value="YVTN repeat-like/Quinoprotein amine dehydrogenase"/>
    <property type="match status" value="1"/>
</dbReference>
<sequence>HFLIFRDPESAQRTATYLSWSPEGGNKLAVAYAILEFQGALGVTVNNSYIWDLDNPNQPFLTLKPSSSLLCVEYCPKDQNLLVSGCYNGQLALWDVRKGSTPVEVSTIENSHRDPVYSTLWLHSKTNTDCFSASTDGRIMWWDVRKLNEPIEVLVLDLSKNQPPKLDKALGACCLEYEATMVVFSFHYFFSF</sequence>